<keyword evidence="3" id="KW-1185">Reference proteome</keyword>
<evidence type="ECO:0000313" key="3">
    <source>
        <dbReference type="Proteomes" id="UP000280726"/>
    </source>
</evidence>
<evidence type="ECO:0000256" key="1">
    <source>
        <dbReference type="SAM" id="MobiDB-lite"/>
    </source>
</evidence>
<feature type="region of interest" description="Disordered" evidence="1">
    <location>
        <begin position="221"/>
        <end position="276"/>
    </location>
</feature>
<proteinExistence type="predicted"/>
<dbReference type="RefSeq" id="WP_123915866.1">
    <property type="nucleotide sequence ID" value="NZ_RKRA01000001.1"/>
</dbReference>
<name>A0A3N5A4S1_9MICO</name>
<protein>
    <submittedName>
        <fullName evidence="2">Uncharacterized protein</fullName>
    </submittedName>
</protein>
<sequence length="276" mass="28320">MSRKVKTAEIEAERIRKQAAELAAVVSEQAHLASKQAKLLAEHGKDWAGPRVEAAGAWAGPKAEKAWRDTVKVAAPKVEAATEKVRPAVDNAYERIVDDYLPRVSKAMHDAAEAAGKTDGLSAKAAVAGEAARKALSQPPKKSHGVVKTLGWVLVGTAAAGTGYLLWRRSQPIDDPWAEEYWDDTTVATPGSSATAGSTASTSGAAAAAASVVEKASAAAKKAGDAAKKAAEAAGGKAKNAADKGSDAVQDAADAAEKKADETSTDDAEGRKLGEL</sequence>
<gene>
    <name evidence="2" type="ORF">EDD32_1235</name>
</gene>
<organism evidence="2 3">
    <name type="scientific">Georgenia muralis</name>
    <dbReference type="NCBI Taxonomy" id="154117"/>
    <lineage>
        <taxon>Bacteria</taxon>
        <taxon>Bacillati</taxon>
        <taxon>Actinomycetota</taxon>
        <taxon>Actinomycetes</taxon>
        <taxon>Micrococcales</taxon>
        <taxon>Bogoriellaceae</taxon>
        <taxon>Georgenia</taxon>
    </lineage>
</organism>
<evidence type="ECO:0000313" key="2">
    <source>
        <dbReference type="EMBL" id="RPF26781.1"/>
    </source>
</evidence>
<dbReference type="EMBL" id="RKRA01000001">
    <property type="protein sequence ID" value="RPF26781.1"/>
    <property type="molecule type" value="Genomic_DNA"/>
</dbReference>
<reference evidence="2 3" key="1">
    <citation type="submission" date="2018-11" db="EMBL/GenBank/DDBJ databases">
        <title>Sequencing the genomes of 1000 actinobacteria strains.</title>
        <authorList>
            <person name="Klenk H.-P."/>
        </authorList>
    </citation>
    <scope>NUCLEOTIDE SEQUENCE [LARGE SCALE GENOMIC DNA]</scope>
    <source>
        <strain evidence="2 3">DSM 14418</strain>
    </source>
</reference>
<dbReference type="AlphaFoldDB" id="A0A3N5A4S1"/>
<dbReference type="Proteomes" id="UP000280726">
    <property type="component" value="Unassembled WGS sequence"/>
</dbReference>
<feature type="compositionally biased region" description="Basic and acidic residues" evidence="1">
    <location>
        <begin position="255"/>
        <end position="276"/>
    </location>
</feature>
<comment type="caution">
    <text evidence="2">The sequence shown here is derived from an EMBL/GenBank/DDBJ whole genome shotgun (WGS) entry which is preliminary data.</text>
</comment>
<accession>A0A3N5A4S1</accession>
<dbReference type="OrthoDB" id="5143471at2"/>
<feature type="compositionally biased region" description="Basic and acidic residues" evidence="1">
    <location>
        <begin position="222"/>
        <end position="231"/>
    </location>
</feature>